<evidence type="ECO:0000313" key="2">
    <source>
        <dbReference type="EMBL" id="GGR39425.1"/>
    </source>
</evidence>
<accession>A0A918KXC4</accession>
<feature type="transmembrane region" description="Helical" evidence="1">
    <location>
        <begin position="29"/>
        <end position="47"/>
    </location>
</feature>
<organism evidence="2 3">
    <name type="scientific">Deinococcus ruber</name>
    <dbReference type="NCBI Taxonomy" id="1848197"/>
    <lineage>
        <taxon>Bacteria</taxon>
        <taxon>Thermotogati</taxon>
        <taxon>Deinococcota</taxon>
        <taxon>Deinococci</taxon>
        <taxon>Deinococcales</taxon>
        <taxon>Deinococcaceae</taxon>
        <taxon>Deinococcus</taxon>
    </lineage>
</organism>
<sequence length="83" mass="9556">MECTFASIKARGFDLERTGVTQPTRLERLFGLVILAWMPCLQVGVWLQTIKPIKVLAHGRRAMSLVRYGSERLRNALRWDPDD</sequence>
<comment type="caution">
    <text evidence="2">The sequence shown here is derived from an EMBL/GenBank/DDBJ whole genome shotgun (WGS) entry which is preliminary data.</text>
</comment>
<reference evidence="2" key="1">
    <citation type="journal article" date="2014" name="Int. J. Syst. Evol. Microbiol.">
        <title>Complete genome sequence of Corynebacterium casei LMG S-19264T (=DSM 44701T), isolated from a smear-ripened cheese.</title>
        <authorList>
            <consortium name="US DOE Joint Genome Institute (JGI-PGF)"/>
            <person name="Walter F."/>
            <person name="Albersmeier A."/>
            <person name="Kalinowski J."/>
            <person name="Ruckert C."/>
        </authorList>
    </citation>
    <scope>NUCLEOTIDE SEQUENCE</scope>
    <source>
        <strain evidence="2">JCM 31311</strain>
    </source>
</reference>
<name>A0A918KXC4_9DEIO</name>
<proteinExistence type="predicted"/>
<keyword evidence="1" id="KW-0812">Transmembrane</keyword>
<reference evidence="2" key="2">
    <citation type="submission" date="2020-09" db="EMBL/GenBank/DDBJ databases">
        <authorList>
            <person name="Sun Q."/>
            <person name="Ohkuma M."/>
        </authorList>
    </citation>
    <scope>NUCLEOTIDE SEQUENCE</scope>
    <source>
        <strain evidence="2">JCM 31311</strain>
    </source>
</reference>
<keyword evidence="1" id="KW-1133">Transmembrane helix</keyword>
<gene>
    <name evidence="2" type="ORF">GCM10008957_55350</name>
</gene>
<evidence type="ECO:0000313" key="3">
    <source>
        <dbReference type="Proteomes" id="UP000603865"/>
    </source>
</evidence>
<dbReference type="AlphaFoldDB" id="A0A918KXC4"/>
<protein>
    <submittedName>
        <fullName evidence="2">Uncharacterized protein</fullName>
    </submittedName>
</protein>
<keyword evidence="1" id="KW-0472">Membrane</keyword>
<keyword evidence="3" id="KW-1185">Reference proteome</keyword>
<dbReference type="Proteomes" id="UP000603865">
    <property type="component" value="Unassembled WGS sequence"/>
</dbReference>
<evidence type="ECO:0000256" key="1">
    <source>
        <dbReference type="SAM" id="Phobius"/>
    </source>
</evidence>
<dbReference type="EMBL" id="BMQL01000095">
    <property type="protein sequence ID" value="GGR39425.1"/>
    <property type="molecule type" value="Genomic_DNA"/>
</dbReference>